<dbReference type="OMA" id="TEFRMAL"/>
<dbReference type="Proteomes" id="UP000053097">
    <property type="component" value="Unassembled WGS sequence"/>
</dbReference>
<evidence type="ECO:0000313" key="3">
    <source>
        <dbReference type="Proteomes" id="UP000053097"/>
    </source>
</evidence>
<evidence type="ECO:0008006" key="4">
    <source>
        <dbReference type="Google" id="ProtNLM"/>
    </source>
</evidence>
<dbReference type="EMBL" id="KK107533">
    <property type="protein sequence ID" value="EZA49230.1"/>
    <property type="molecule type" value="Genomic_DNA"/>
</dbReference>
<keyword evidence="3" id="KW-1185">Reference proteome</keyword>
<reference evidence="2 3" key="1">
    <citation type="journal article" date="2014" name="Curr. Biol.">
        <title>The genome of the clonal raider ant Cerapachys biroi.</title>
        <authorList>
            <person name="Oxley P.R."/>
            <person name="Ji L."/>
            <person name="Fetter-Pruneda I."/>
            <person name="McKenzie S.K."/>
            <person name="Li C."/>
            <person name="Hu H."/>
            <person name="Zhang G."/>
            <person name="Kronauer D.J."/>
        </authorList>
    </citation>
    <scope>NUCLEOTIDE SEQUENCE [LARGE SCALE GENOMIC DNA]</scope>
</reference>
<protein>
    <recommendedName>
        <fullName evidence="4">PiggyBac transposable element-derived protein domain-containing protein</fullName>
    </recommendedName>
</protein>
<proteinExistence type="predicted"/>
<accession>A0A026W007</accession>
<sequence length="138" mass="16078">MTELSDRMSAYGIPIRKSKWYQKLAIELLLNASVVNALLMYKQMIDRKIKVTEFRMALAMHLTQCRDENPQDPAALNVSSRKTLPHEIEKKKGQAKKGENCTKKVIPKNKYEMRHLKKINVKPLKAVWTFLKEIRIVV</sequence>
<gene>
    <name evidence="2" type="ORF">X777_12512</name>
</gene>
<dbReference type="AlphaFoldDB" id="A0A026W007"/>
<evidence type="ECO:0000313" key="2">
    <source>
        <dbReference type="EMBL" id="EZA49230.1"/>
    </source>
</evidence>
<organism evidence="2 3">
    <name type="scientific">Ooceraea biroi</name>
    <name type="common">Clonal raider ant</name>
    <name type="synonym">Cerapachys biroi</name>
    <dbReference type="NCBI Taxonomy" id="2015173"/>
    <lineage>
        <taxon>Eukaryota</taxon>
        <taxon>Metazoa</taxon>
        <taxon>Ecdysozoa</taxon>
        <taxon>Arthropoda</taxon>
        <taxon>Hexapoda</taxon>
        <taxon>Insecta</taxon>
        <taxon>Pterygota</taxon>
        <taxon>Neoptera</taxon>
        <taxon>Endopterygota</taxon>
        <taxon>Hymenoptera</taxon>
        <taxon>Apocrita</taxon>
        <taxon>Aculeata</taxon>
        <taxon>Formicoidea</taxon>
        <taxon>Formicidae</taxon>
        <taxon>Dorylinae</taxon>
        <taxon>Ooceraea</taxon>
    </lineage>
</organism>
<feature type="region of interest" description="Disordered" evidence="1">
    <location>
        <begin position="70"/>
        <end position="99"/>
    </location>
</feature>
<name>A0A026W007_OOCBI</name>
<feature type="compositionally biased region" description="Basic and acidic residues" evidence="1">
    <location>
        <begin position="84"/>
        <end position="99"/>
    </location>
</feature>
<evidence type="ECO:0000256" key="1">
    <source>
        <dbReference type="SAM" id="MobiDB-lite"/>
    </source>
</evidence>